<evidence type="ECO:0008006" key="4">
    <source>
        <dbReference type="Google" id="ProtNLM"/>
    </source>
</evidence>
<dbReference type="RefSeq" id="WP_005950953.1">
    <property type="nucleotide sequence ID" value="NZ_CP028103.1"/>
</dbReference>
<keyword evidence="1" id="KW-0812">Transmembrane</keyword>
<accession>A0ABN5JCW3</accession>
<keyword evidence="1" id="KW-1133">Transmembrane helix</keyword>
<protein>
    <recommendedName>
        <fullName evidence="4">Arylsulfatase</fullName>
    </recommendedName>
</protein>
<dbReference type="SUPFAM" id="SSF53649">
    <property type="entry name" value="Alkaline phosphatase-like"/>
    <property type="match status" value="1"/>
</dbReference>
<dbReference type="GeneID" id="77466508"/>
<feature type="transmembrane region" description="Helical" evidence="1">
    <location>
        <begin position="414"/>
        <end position="431"/>
    </location>
</feature>
<evidence type="ECO:0000313" key="2">
    <source>
        <dbReference type="EMBL" id="AVQ29827.1"/>
    </source>
</evidence>
<dbReference type="InterPro" id="IPR017850">
    <property type="entry name" value="Alkaline_phosphatase_core_sf"/>
</dbReference>
<dbReference type="EMBL" id="CP028103">
    <property type="protein sequence ID" value="AVQ29827.1"/>
    <property type="molecule type" value="Genomic_DNA"/>
</dbReference>
<reference evidence="3" key="1">
    <citation type="journal article" date="2018" name="MSphere">
        <title>Fusobacterium Genomics Using MinION and Illumina Sequencing Enables Genome Completion and Correction.</title>
        <authorList>
            <person name="Todd S.M."/>
            <person name="Settlage R.E."/>
            <person name="Lahmers K.K."/>
            <person name="Slade D.J."/>
        </authorList>
    </citation>
    <scope>NUCLEOTIDE SEQUENCE [LARGE SCALE GENOMIC DNA]</scope>
    <source>
        <strain evidence="3">ATCC 27725</strain>
    </source>
</reference>
<sequence>MKLLFIFLDAVRGDLSNLKNNKIAETELEVFLKKIGGNYYKNAYTVAPDTIRSFATIRSGMYPKKNGCTITSTSHSLFLESKLELFNYLIKKEFNIYILTNRYLEERETFNNLTRTKLFYEIDNLKKEYREDISENKVFFIHCFDYHESALCENTVFQEKKARNKIGNIMNNLVKDIEKEFDKVIIFSDHGFTLEEEEKKGYRSLNLGRTNVILQIRTNKEERKKIIIKEELVSLLDIFPTIVSWFESEAKYKFDGTSLDKKYEKTLYIEDGFTDFSGKINNIFTCTEMYRIKIINKEYEKEFNLKELNDLRLKNRNFYDEIESKVCHLKIAIQLYNIYLQKYKYRKFSISNNEVEDNTIKRYDCNGNAIYYIDGSKIEKKDYYGKISYKRQCKLNMVEIKKIKKNMKIEIKNLIKIILLYLCLLNFYIKLRNKWRNKCGK</sequence>
<dbReference type="Proteomes" id="UP000241238">
    <property type="component" value="Chromosome"/>
</dbReference>
<dbReference type="Gene3D" id="3.40.720.10">
    <property type="entry name" value="Alkaline Phosphatase, subunit A"/>
    <property type="match status" value="1"/>
</dbReference>
<evidence type="ECO:0000313" key="3">
    <source>
        <dbReference type="Proteomes" id="UP000241238"/>
    </source>
</evidence>
<name>A0ABN5JCW3_FUSVA</name>
<organism evidence="2 3">
    <name type="scientific">Fusobacterium varium ATCC 27725</name>
    <dbReference type="NCBI Taxonomy" id="469618"/>
    <lineage>
        <taxon>Bacteria</taxon>
        <taxon>Fusobacteriati</taxon>
        <taxon>Fusobacteriota</taxon>
        <taxon>Fusobacteriia</taxon>
        <taxon>Fusobacteriales</taxon>
        <taxon>Fusobacteriaceae</taxon>
        <taxon>Fusobacterium</taxon>
    </lineage>
</organism>
<keyword evidence="3" id="KW-1185">Reference proteome</keyword>
<keyword evidence="1" id="KW-0472">Membrane</keyword>
<evidence type="ECO:0000256" key="1">
    <source>
        <dbReference type="SAM" id="Phobius"/>
    </source>
</evidence>
<gene>
    <name evidence="2" type="ORF">C4N18_00770</name>
</gene>
<proteinExistence type="predicted"/>